<keyword evidence="2 4" id="KW-0479">Metal-binding</keyword>
<feature type="binding site" evidence="4">
    <location>
        <position position="158"/>
    </location>
    <ligand>
        <name>Zn(2+)</name>
        <dbReference type="ChEBI" id="CHEBI:29105"/>
    </ligand>
</feature>
<organism evidence="7 9">
    <name type="scientific">Eggerthella sinensis</name>
    <dbReference type="NCBI Taxonomy" id="242230"/>
    <lineage>
        <taxon>Bacteria</taxon>
        <taxon>Bacillati</taxon>
        <taxon>Actinomycetota</taxon>
        <taxon>Coriobacteriia</taxon>
        <taxon>Eggerthellales</taxon>
        <taxon>Eggerthellaceae</taxon>
        <taxon>Eggerthella</taxon>
    </lineage>
</organism>
<feature type="binding site" evidence="4">
    <location>
        <position position="136"/>
    </location>
    <ligand>
        <name>Zn(2+)</name>
        <dbReference type="ChEBI" id="CHEBI:29105"/>
    </ligand>
</feature>
<keyword evidence="8" id="KW-1185">Reference proteome</keyword>
<protein>
    <recommendedName>
        <fullName evidence="4">Hydrogenase maturation factor HypA</fullName>
    </recommendedName>
</protein>
<dbReference type="EMBL" id="PPTT01000019">
    <property type="protein sequence ID" value="RDB68021.1"/>
    <property type="molecule type" value="Genomic_DNA"/>
</dbReference>
<comment type="function">
    <text evidence="4">Involved in the maturation of [NiFe] hydrogenases. Required for nickel insertion into the metal center of the hydrogenase.</text>
</comment>
<dbReference type="Proteomes" id="UP000270112">
    <property type="component" value="Unassembled WGS sequence"/>
</dbReference>
<dbReference type="Pfam" id="PF01155">
    <property type="entry name" value="HypA"/>
    <property type="match status" value="1"/>
</dbReference>
<feature type="binding site" evidence="4">
    <location>
        <position position="65"/>
    </location>
    <ligand>
        <name>Ni(2+)</name>
        <dbReference type="ChEBI" id="CHEBI:49786"/>
    </ligand>
</feature>
<dbReference type="GO" id="GO:0051604">
    <property type="term" value="P:protein maturation"/>
    <property type="evidence" value="ECO:0007669"/>
    <property type="project" value="InterPro"/>
</dbReference>
<sequence>MRARMPCPRAHPDRESQLSGAAGRLRGVQQVFRKRPHAARPAGRLHRHHAVEAAAIRREEESIVHEMSLVRNVVDAVVEEAERAGASKVTAVYLVIGEGRDVVEDYFEGLFGFLARGTVAEDAEVIIHRVPYTMRCNRCGFAFHVDYIRHAAKTCPLCASENDCTFHSGMEFYISKIEASVSASESSRTGCDPGARGRGAA</sequence>
<dbReference type="HAMAP" id="MF_00213">
    <property type="entry name" value="HypA_HybF"/>
    <property type="match status" value="1"/>
</dbReference>
<reference evidence="7" key="3">
    <citation type="journal article" date="2019" name="Microbiol. Resour. Announc.">
        <title>Draft Genome Sequences of Type Strains of Gordonibacter faecihominis, Paraeggerthella hongkongensis, Parvibacter caecicola,Slackia equolifaciens, Slackia faecicanis, and Slackia isoflavoniconvertens.</title>
        <authorList>
            <person name="Danylec N."/>
            <person name="Stoll D.A."/>
            <person name="Dotsch A."/>
            <person name="Huch M."/>
        </authorList>
    </citation>
    <scope>NUCLEOTIDE SEQUENCE</scope>
    <source>
        <strain evidence="7">DSM 16107</strain>
    </source>
</reference>
<evidence type="ECO:0000256" key="4">
    <source>
        <dbReference type="HAMAP-Rule" id="MF_00213"/>
    </source>
</evidence>
<reference evidence="6 8" key="1">
    <citation type="journal article" date="2018" name="Elife">
        <title>Discovery and characterization of a prevalent human gut bacterial enzyme sufficient for the inactivation of a family of plant toxins.</title>
        <authorList>
            <person name="Koppel N."/>
            <person name="Bisanz J.E."/>
            <person name="Pandelia M.E."/>
            <person name="Turnbaugh P.J."/>
            <person name="Balskus E.P."/>
        </authorList>
    </citation>
    <scope>NUCLEOTIDE SEQUENCE [LARGE SCALE GENOMIC DNA]</scope>
    <source>
        <strain evidence="6 8">DSM 16107</strain>
    </source>
</reference>
<reference evidence="9" key="2">
    <citation type="submission" date="2018-05" db="EMBL/GenBank/DDBJ databases">
        <title>Genome Sequencing of selected type strains of the family Eggerthellaceae.</title>
        <authorList>
            <person name="Danylec N."/>
            <person name="Stoll D.A."/>
            <person name="Doetsch A."/>
            <person name="Huch M."/>
        </authorList>
    </citation>
    <scope>NUCLEOTIDE SEQUENCE [LARGE SCALE GENOMIC DNA]</scope>
    <source>
        <strain evidence="9">DSM 16107</strain>
    </source>
</reference>
<dbReference type="InterPro" id="IPR000688">
    <property type="entry name" value="HypA/HybF"/>
</dbReference>
<feature type="binding site" evidence="4">
    <location>
        <position position="155"/>
    </location>
    <ligand>
        <name>Zn(2+)</name>
        <dbReference type="ChEBI" id="CHEBI:29105"/>
    </ligand>
</feature>
<evidence type="ECO:0000313" key="7">
    <source>
        <dbReference type="EMBL" id="RNM41815.1"/>
    </source>
</evidence>
<dbReference type="Proteomes" id="UP000253817">
    <property type="component" value="Unassembled WGS sequence"/>
</dbReference>
<dbReference type="PANTHER" id="PTHR34535:SF3">
    <property type="entry name" value="HYDROGENASE MATURATION FACTOR HYPA"/>
    <property type="match status" value="1"/>
</dbReference>
<accession>A0A3N0IXZ6</accession>
<evidence type="ECO:0000313" key="8">
    <source>
        <dbReference type="Proteomes" id="UP000253817"/>
    </source>
</evidence>
<gene>
    <name evidence="4" type="primary">hypA</name>
    <name evidence="6" type="ORF">C1876_11105</name>
    <name evidence="7" type="ORF">DMP09_07995</name>
</gene>
<comment type="similarity">
    <text evidence="4">Belongs to the HypA/HybF family.</text>
</comment>
<keyword evidence="1 4" id="KW-0533">Nickel</keyword>
<evidence type="ECO:0000256" key="2">
    <source>
        <dbReference type="ARBA" id="ARBA00022723"/>
    </source>
</evidence>
<feature type="binding site" evidence="4">
    <location>
        <position position="139"/>
    </location>
    <ligand>
        <name>Zn(2+)</name>
        <dbReference type="ChEBI" id="CHEBI:29105"/>
    </ligand>
</feature>
<evidence type="ECO:0000313" key="9">
    <source>
        <dbReference type="Proteomes" id="UP000270112"/>
    </source>
</evidence>
<evidence type="ECO:0000313" key="6">
    <source>
        <dbReference type="EMBL" id="RDB68021.1"/>
    </source>
</evidence>
<evidence type="ECO:0000256" key="5">
    <source>
        <dbReference type="SAM" id="MobiDB-lite"/>
    </source>
</evidence>
<evidence type="ECO:0000256" key="3">
    <source>
        <dbReference type="ARBA" id="ARBA00022833"/>
    </source>
</evidence>
<comment type="caution">
    <text evidence="7">The sequence shown here is derived from an EMBL/GenBank/DDBJ whole genome shotgun (WGS) entry which is preliminary data.</text>
</comment>
<dbReference type="EMBL" id="QICC01000026">
    <property type="protein sequence ID" value="RNM41815.1"/>
    <property type="molecule type" value="Genomic_DNA"/>
</dbReference>
<dbReference type="GO" id="GO:0016151">
    <property type="term" value="F:nickel cation binding"/>
    <property type="evidence" value="ECO:0007669"/>
    <property type="project" value="UniProtKB-UniRule"/>
</dbReference>
<evidence type="ECO:0000256" key="1">
    <source>
        <dbReference type="ARBA" id="ARBA00022596"/>
    </source>
</evidence>
<dbReference type="GO" id="GO:0008270">
    <property type="term" value="F:zinc ion binding"/>
    <property type="evidence" value="ECO:0007669"/>
    <property type="project" value="UniProtKB-UniRule"/>
</dbReference>
<dbReference type="AlphaFoldDB" id="A0A3N0IXZ6"/>
<dbReference type="PANTHER" id="PTHR34535">
    <property type="entry name" value="HYDROGENASE MATURATION FACTOR HYPA"/>
    <property type="match status" value="1"/>
</dbReference>
<dbReference type="Gene3D" id="3.30.2320.80">
    <property type="match status" value="1"/>
</dbReference>
<name>A0A3N0IXZ6_9ACTN</name>
<keyword evidence="3 4" id="KW-0862">Zinc</keyword>
<proteinExistence type="inferred from homology"/>
<feature type="region of interest" description="Disordered" evidence="5">
    <location>
        <begin position="1"/>
        <end position="20"/>
    </location>
</feature>